<evidence type="ECO:0000313" key="4">
    <source>
        <dbReference type="Proteomes" id="UP000232323"/>
    </source>
</evidence>
<evidence type="ECO:0000256" key="2">
    <source>
        <dbReference type="ARBA" id="ARBA00008837"/>
    </source>
</evidence>
<sequence length="343" mass="38299">MNPTCSYLRSHRWMRSFTVSHYPLKEMSTSDDYLIRCFPRKLCLALLKDTARLNAKFLIKSVLRNVLQQNESHVILVAMEESLDQYMYCLRKMGLNLQPYLASGQLHVIQPQDLSGLGDPHLIQGEESGSALRQLHSLIASKIRVEIKASPNTWTTQKEVLGVVGDDKDVTTTERVGGEATSSGRGKAWTIMIDNISCLYSLGCKKSDWMGFLHAVTSLSATCSTINKVVGPHACTLWLVVHADIPEDESWIKYLEHKSQVVVDVAQLDARMADIDGTVTITHRHASTSSQMESDELVAGGRSHHYSSVQQEQHMEAAQMLYFRAAAETGVKWITHIGSKDLL</sequence>
<name>A0A250X5E9_9CHLO</name>
<comment type="pathway">
    <text evidence="1">tRNA modification; 5-methoxycarbonylmethyl-2-thiouridine-tRNA biosynthesis.</text>
</comment>
<dbReference type="PANTHER" id="PTHR16184:SF6">
    <property type="entry name" value="ELONGATOR COMPLEX PROTEIN 6"/>
    <property type="match status" value="1"/>
</dbReference>
<dbReference type="EMBL" id="BEGY01000031">
    <property type="protein sequence ID" value="GAX78301.1"/>
    <property type="molecule type" value="Genomic_DNA"/>
</dbReference>
<dbReference type="UniPathway" id="UPA00988"/>
<evidence type="ECO:0000256" key="1">
    <source>
        <dbReference type="ARBA" id="ARBA00005043"/>
    </source>
</evidence>
<protein>
    <recommendedName>
        <fullName evidence="5">Elongator complex protein 5</fullName>
    </recommendedName>
</protein>
<comment type="caution">
    <text evidence="3">The sequence shown here is derived from an EMBL/GenBank/DDBJ whole genome shotgun (WGS) entry which is preliminary data.</text>
</comment>
<keyword evidence="4" id="KW-1185">Reference proteome</keyword>
<organism evidence="3 4">
    <name type="scientific">Chlamydomonas eustigma</name>
    <dbReference type="NCBI Taxonomy" id="1157962"/>
    <lineage>
        <taxon>Eukaryota</taxon>
        <taxon>Viridiplantae</taxon>
        <taxon>Chlorophyta</taxon>
        <taxon>core chlorophytes</taxon>
        <taxon>Chlorophyceae</taxon>
        <taxon>CS clade</taxon>
        <taxon>Chlamydomonadales</taxon>
        <taxon>Chlamydomonadaceae</taxon>
        <taxon>Chlamydomonas</taxon>
    </lineage>
</organism>
<evidence type="ECO:0008006" key="5">
    <source>
        <dbReference type="Google" id="ProtNLM"/>
    </source>
</evidence>
<dbReference type="OrthoDB" id="536783at2759"/>
<dbReference type="InterPro" id="IPR027417">
    <property type="entry name" value="P-loop_NTPase"/>
</dbReference>
<gene>
    <name evidence="3" type="ORF">CEUSTIGMA_g5743.t1</name>
</gene>
<dbReference type="GO" id="GO:0002098">
    <property type="term" value="P:tRNA wobble uridine modification"/>
    <property type="evidence" value="ECO:0007669"/>
    <property type="project" value="InterPro"/>
</dbReference>
<comment type="similarity">
    <text evidence="2">Belongs to the ELP6 family.</text>
</comment>
<reference evidence="3 4" key="1">
    <citation type="submission" date="2017-08" db="EMBL/GenBank/DDBJ databases">
        <title>Acidophilic green algal genome provides insights into adaptation to an acidic environment.</title>
        <authorList>
            <person name="Hirooka S."/>
            <person name="Hirose Y."/>
            <person name="Kanesaki Y."/>
            <person name="Higuchi S."/>
            <person name="Fujiwara T."/>
            <person name="Onuma R."/>
            <person name="Era A."/>
            <person name="Ohbayashi R."/>
            <person name="Uzuka A."/>
            <person name="Nozaki H."/>
            <person name="Yoshikawa H."/>
            <person name="Miyagishima S.Y."/>
        </authorList>
    </citation>
    <scope>NUCLEOTIDE SEQUENCE [LARGE SCALE GENOMIC DNA]</scope>
    <source>
        <strain evidence="3 4">NIES-2499</strain>
    </source>
</reference>
<accession>A0A250X5E9</accession>
<evidence type="ECO:0000313" key="3">
    <source>
        <dbReference type="EMBL" id="GAX78301.1"/>
    </source>
</evidence>
<dbReference type="Proteomes" id="UP000232323">
    <property type="component" value="Unassembled WGS sequence"/>
</dbReference>
<dbReference type="PANTHER" id="PTHR16184">
    <property type="entry name" value="ELONGATOR COMPLEX PROTEIN 6"/>
    <property type="match status" value="1"/>
</dbReference>
<dbReference type="GO" id="GO:0033588">
    <property type="term" value="C:elongator holoenzyme complex"/>
    <property type="evidence" value="ECO:0007669"/>
    <property type="project" value="InterPro"/>
</dbReference>
<dbReference type="InterPro" id="IPR018627">
    <property type="entry name" value="ELP6"/>
</dbReference>
<dbReference type="Pfam" id="PF09807">
    <property type="entry name" value="ELP6"/>
    <property type="match status" value="1"/>
</dbReference>
<dbReference type="AlphaFoldDB" id="A0A250X5E9"/>
<dbReference type="Gene3D" id="3.40.50.300">
    <property type="entry name" value="P-loop containing nucleotide triphosphate hydrolases"/>
    <property type="match status" value="1"/>
</dbReference>
<proteinExistence type="inferred from homology"/>